<reference evidence="2 3" key="1">
    <citation type="journal article" date="2021" name="Commun. Biol.">
        <title>The genome of Shorea leprosula (Dipterocarpaceae) highlights the ecological relevance of drought in aseasonal tropical rainforests.</title>
        <authorList>
            <person name="Ng K.K.S."/>
            <person name="Kobayashi M.J."/>
            <person name="Fawcett J.A."/>
            <person name="Hatakeyama M."/>
            <person name="Paape T."/>
            <person name="Ng C.H."/>
            <person name="Ang C.C."/>
            <person name="Tnah L.H."/>
            <person name="Lee C.T."/>
            <person name="Nishiyama T."/>
            <person name="Sese J."/>
            <person name="O'Brien M.J."/>
            <person name="Copetti D."/>
            <person name="Mohd Noor M.I."/>
            <person name="Ong R.C."/>
            <person name="Putra M."/>
            <person name="Sireger I.Z."/>
            <person name="Indrioko S."/>
            <person name="Kosugi Y."/>
            <person name="Izuno A."/>
            <person name="Isagi Y."/>
            <person name="Lee S.L."/>
            <person name="Shimizu K.K."/>
        </authorList>
    </citation>
    <scope>NUCLEOTIDE SEQUENCE [LARGE SCALE GENOMIC DNA]</scope>
    <source>
        <strain evidence="2">214</strain>
    </source>
</reference>
<comment type="caution">
    <text evidence="2">The sequence shown here is derived from an EMBL/GenBank/DDBJ whole genome shotgun (WGS) entry which is preliminary data.</text>
</comment>
<gene>
    <name evidence="2" type="ORF">SLEP1_g22049</name>
</gene>
<accession>A0AAV5JIT8</accession>
<keyword evidence="3" id="KW-1185">Reference proteome</keyword>
<proteinExistence type="predicted"/>
<dbReference type="Proteomes" id="UP001054252">
    <property type="component" value="Unassembled WGS sequence"/>
</dbReference>
<dbReference type="AlphaFoldDB" id="A0AAV5JIT8"/>
<feature type="chain" id="PRO_5043618823" evidence="1">
    <location>
        <begin position="20"/>
        <end position="47"/>
    </location>
</feature>
<dbReference type="EMBL" id="BPVZ01000032">
    <property type="protein sequence ID" value="GKV10725.1"/>
    <property type="molecule type" value="Genomic_DNA"/>
</dbReference>
<evidence type="ECO:0000313" key="2">
    <source>
        <dbReference type="EMBL" id="GKV10725.1"/>
    </source>
</evidence>
<keyword evidence="1" id="KW-0732">Signal</keyword>
<evidence type="ECO:0000313" key="3">
    <source>
        <dbReference type="Proteomes" id="UP001054252"/>
    </source>
</evidence>
<evidence type="ECO:0000256" key="1">
    <source>
        <dbReference type="SAM" id="SignalP"/>
    </source>
</evidence>
<organism evidence="2 3">
    <name type="scientific">Rubroshorea leprosula</name>
    <dbReference type="NCBI Taxonomy" id="152421"/>
    <lineage>
        <taxon>Eukaryota</taxon>
        <taxon>Viridiplantae</taxon>
        <taxon>Streptophyta</taxon>
        <taxon>Embryophyta</taxon>
        <taxon>Tracheophyta</taxon>
        <taxon>Spermatophyta</taxon>
        <taxon>Magnoliopsida</taxon>
        <taxon>eudicotyledons</taxon>
        <taxon>Gunneridae</taxon>
        <taxon>Pentapetalae</taxon>
        <taxon>rosids</taxon>
        <taxon>malvids</taxon>
        <taxon>Malvales</taxon>
        <taxon>Dipterocarpaceae</taxon>
        <taxon>Rubroshorea</taxon>
    </lineage>
</organism>
<protein>
    <submittedName>
        <fullName evidence="2">Uncharacterized protein</fullName>
    </submittedName>
</protein>
<sequence>MPTFWLFISFFLKCWKSRGFQLPRSSSRWKKKLYLVLCNKLKLPGKP</sequence>
<feature type="signal peptide" evidence="1">
    <location>
        <begin position="1"/>
        <end position="19"/>
    </location>
</feature>
<name>A0AAV5JIT8_9ROSI</name>